<evidence type="ECO:0000313" key="2">
    <source>
        <dbReference type="EMBL" id="OGG37477.1"/>
    </source>
</evidence>
<dbReference type="STRING" id="1798468.A2110_02665"/>
<proteinExistence type="predicted"/>
<evidence type="ECO:0000256" key="1">
    <source>
        <dbReference type="SAM" id="Phobius"/>
    </source>
</evidence>
<evidence type="ECO:0000313" key="3">
    <source>
        <dbReference type="Proteomes" id="UP000176273"/>
    </source>
</evidence>
<name>A0A1F6BLR2_9BACT</name>
<feature type="transmembrane region" description="Helical" evidence="1">
    <location>
        <begin position="24"/>
        <end position="43"/>
    </location>
</feature>
<organism evidence="2 3">
    <name type="scientific">Candidatus Jorgensenbacteria bacterium GWA1_54_12</name>
    <dbReference type="NCBI Taxonomy" id="1798468"/>
    <lineage>
        <taxon>Bacteria</taxon>
        <taxon>Candidatus Joergenseniibacteriota</taxon>
    </lineage>
</organism>
<accession>A0A1F6BLR2</accession>
<keyword evidence="1" id="KW-0812">Transmembrane</keyword>
<reference evidence="2 3" key="1">
    <citation type="journal article" date="2016" name="Nat. Commun.">
        <title>Thousands of microbial genomes shed light on interconnected biogeochemical processes in an aquifer system.</title>
        <authorList>
            <person name="Anantharaman K."/>
            <person name="Brown C.T."/>
            <person name="Hug L.A."/>
            <person name="Sharon I."/>
            <person name="Castelle C.J."/>
            <person name="Probst A.J."/>
            <person name="Thomas B.C."/>
            <person name="Singh A."/>
            <person name="Wilkins M.J."/>
            <person name="Karaoz U."/>
            <person name="Brodie E.L."/>
            <person name="Williams K.H."/>
            <person name="Hubbard S.S."/>
            <person name="Banfield J.F."/>
        </authorList>
    </citation>
    <scope>NUCLEOTIDE SEQUENCE [LARGE SCALE GENOMIC DNA]</scope>
</reference>
<protein>
    <submittedName>
        <fullName evidence="2">Uncharacterized protein</fullName>
    </submittedName>
</protein>
<keyword evidence="1" id="KW-0472">Membrane</keyword>
<gene>
    <name evidence="2" type="ORF">A2110_02665</name>
</gene>
<keyword evidence="1" id="KW-1133">Transmembrane helix</keyword>
<dbReference type="AlphaFoldDB" id="A0A1F6BLR2"/>
<dbReference type="EMBL" id="MFKH01000010">
    <property type="protein sequence ID" value="OGG37477.1"/>
    <property type="molecule type" value="Genomic_DNA"/>
</dbReference>
<comment type="caution">
    <text evidence="2">The sequence shown here is derived from an EMBL/GenBank/DDBJ whole genome shotgun (WGS) entry which is preliminary data.</text>
</comment>
<sequence length="125" mass="13692">MNTAKFVQWIKRLQGADERVKRRWLIAGTTAVMVVVIGLWVGYMNAVVKPLASPAVSADKEIVSADRQIGDTAPEEPKENIITAFVRGVRVIALWIGRNVSYAAQGAQKVIQNLGLGGKEYTLQN</sequence>
<dbReference type="Proteomes" id="UP000176273">
    <property type="component" value="Unassembled WGS sequence"/>
</dbReference>